<keyword evidence="5" id="KW-0808">Transferase</keyword>
<evidence type="ECO:0000256" key="15">
    <source>
        <dbReference type="ARBA" id="ARBA00023157"/>
    </source>
</evidence>
<evidence type="ECO:0000256" key="16">
    <source>
        <dbReference type="ARBA" id="ARBA00023170"/>
    </source>
</evidence>
<evidence type="ECO:0000256" key="13">
    <source>
        <dbReference type="ARBA" id="ARBA00023136"/>
    </source>
</evidence>
<evidence type="ECO:0000256" key="26">
    <source>
        <dbReference type="SAM" id="MobiDB-lite"/>
    </source>
</evidence>
<dbReference type="PROSITE" id="PS50011">
    <property type="entry name" value="PROTEIN_KINASE_DOM"/>
    <property type="match status" value="1"/>
</dbReference>
<dbReference type="PANTHER" id="PTHR24416">
    <property type="entry name" value="TYROSINE-PROTEIN KINASE RECEPTOR"/>
    <property type="match status" value="1"/>
</dbReference>
<feature type="binding site" evidence="22">
    <location>
        <position position="742"/>
    </location>
    <ligand>
        <name>Mg(2+)</name>
        <dbReference type="ChEBI" id="CHEBI:18420"/>
    </ligand>
</feature>
<dbReference type="GO" id="GO:0060326">
    <property type="term" value="P:cell chemotaxis"/>
    <property type="evidence" value="ECO:0007669"/>
    <property type="project" value="TreeGrafter"/>
</dbReference>
<protein>
    <recommendedName>
        <fullName evidence="2">receptor protein-tyrosine kinase</fullName>
        <ecNumber evidence="2">2.7.10.1</ecNumber>
    </recommendedName>
</protein>
<feature type="binding site" evidence="22">
    <location>
        <position position="484"/>
    </location>
    <ligand>
        <name>Mg(2+)</name>
        <dbReference type="ChEBI" id="CHEBI:18420"/>
    </ligand>
</feature>
<dbReference type="GO" id="GO:0005524">
    <property type="term" value="F:ATP binding"/>
    <property type="evidence" value="ECO:0007669"/>
    <property type="project" value="UniProtKB-UniRule"/>
</dbReference>
<keyword evidence="18 25" id="KW-0393">Immunoglobulin domain</keyword>
<keyword evidence="7" id="KW-0677">Repeat</keyword>
<comment type="similarity">
    <text evidence="25">Belongs to the protein kinase superfamily. Tyr protein kinase family. CSF-1/PDGF receptor subfamily.</text>
</comment>
<dbReference type="InterPro" id="IPR007110">
    <property type="entry name" value="Ig-like_dom"/>
</dbReference>
<reference evidence="30" key="3">
    <citation type="submission" date="2025-09" db="UniProtKB">
        <authorList>
            <consortium name="Ensembl"/>
        </authorList>
    </citation>
    <scope>IDENTIFICATION</scope>
</reference>
<dbReference type="EC" id="2.7.10.1" evidence="2"/>
<evidence type="ECO:0000256" key="25">
    <source>
        <dbReference type="RuleBase" id="RU000311"/>
    </source>
</evidence>
<feature type="binding site" evidence="21">
    <location>
        <begin position="512"/>
        <end position="519"/>
    </location>
    <ligand>
        <name>ATP</name>
        <dbReference type="ChEBI" id="CHEBI:30616"/>
    </ligand>
</feature>
<feature type="domain" description="Ig-like" evidence="29">
    <location>
        <begin position="135"/>
        <end position="227"/>
    </location>
</feature>
<dbReference type="SMART" id="SM00409">
    <property type="entry name" value="IG"/>
    <property type="match status" value="2"/>
</dbReference>
<evidence type="ECO:0000256" key="12">
    <source>
        <dbReference type="ARBA" id="ARBA00022989"/>
    </source>
</evidence>
<dbReference type="GO" id="GO:0001525">
    <property type="term" value="P:angiogenesis"/>
    <property type="evidence" value="ECO:0007669"/>
    <property type="project" value="TreeGrafter"/>
</dbReference>
<evidence type="ECO:0000256" key="22">
    <source>
        <dbReference type="PIRSR" id="PIRSR000615-3"/>
    </source>
</evidence>
<dbReference type="Gene3D" id="3.30.200.20">
    <property type="entry name" value="Phosphorylase Kinase, domain 1"/>
    <property type="match status" value="1"/>
</dbReference>
<keyword evidence="12 27" id="KW-1133">Transmembrane helix</keyword>
<dbReference type="InterPro" id="IPR003599">
    <property type="entry name" value="Ig_sub"/>
</dbReference>
<feature type="binding site" evidence="21 24">
    <location>
        <position position="539"/>
    </location>
    <ligand>
        <name>ATP</name>
        <dbReference type="ChEBI" id="CHEBI:30616"/>
    </ligand>
</feature>
<dbReference type="PANTHER" id="PTHR24416:SF53">
    <property type="entry name" value="PLATELET-DERIVED GROWTH FACTOR RECEPTOR BETA"/>
    <property type="match status" value="1"/>
</dbReference>
<accession>A0A7N6AH67</accession>
<keyword evidence="6 25" id="KW-0812">Transmembrane</keyword>
<dbReference type="GeneTree" id="ENSGT00940000157138"/>
<dbReference type="InterPro" id="IPR001245">
    <property type="entry name" value="Ser-Thr/Tyr_kinase_cat_dom"/>
</dbReference>
<organism evidence="30 31">
    <name type="scientific">Anabas testudineus</name>
    <name type="common">Climbing perch</name>
    <name type="synonym">Anthias testudineus</name>
    <dbReference type="NCBI Taxonomy" id="64144"/>
    <lineage>
        <taxon>Eukaryota</taxon>
        <taxon>Metazoa</taxon>
        <taxon>Chordata</taxon>
        <taxon>Craniata</taxon>
        <taxon>Vertebrata</taxon>
        <taxon>Euteleostomi</taxon>
        <taxon>Actinopterygii</taxon>
        <taxon>Neopterygii</taxon>
        <taxon>Teleostei</taxon>
        <taxon>Neoteleostei</taxon>
        <taxon>Acanthomorphata</taxon>
        <taxon>Anabantaria</taxon>
        <taxon>Anabantiformes</taxon>
        <taxon>Anabantoidei</taxon>
        <taxon>Anabantidae</taxon>
        <taxon>Anabas</taxon>
    </lineage>
</organism>
<dbReference type="Ensembl" id="ENSATET00000040428.2">
    <property type="protein sequence ID" value="ENSATEP00000048914.1"/>
    <property type="gene ID" value="ENSATEG00000008565.3"/>
</dbReference>
<dbReference type="InterPro" id="IPR036179">
    <property type="entry name" value="Ig-like_dom_sf"/>
</dbReference>
<keyword evidence="16 25" id="KW-0675">Receptor</keyword>
<keyword evidence="13 27" id="KW-0472">Membrane</keyword>
<dbReference type="InterPro" id="IPR013098">
    <property type="entry name" value="Ig_I-set"/>
</dbReference>
<gene>
    <name evidence="30" type="primary">PDGFRB</name>
</gene>
<dbReference type="PROSITE" id="PS00240">
    <property type="entry name" value="RECEPTOR_TYR_KIN_III"/>
    <property type="match status" value="1"/>
</dbReference>
<dbReference type="Proteomes" id="UP000265040">
    <property type="component" value="Chromosome 10"/>
</dbReference>
<dbReference type="InterPro" id="IPR020635">
    <property type="entry name" value="Tyr_kinase_cat_dom"/>
</dbReference>
<keyword evidence="8 21" id="KW-0547">Nucleotide-binding</keyword>
<evidence type="ECO:0000256" key="21">
    <source>
        <dbReference type="PIRSR" id="PIRSR000615-2"/>
    </source>
</evidence>
<feature type="transmembrane region" description="Helical" evidence="27">
    <location>
        <begin position="437"/>
        <end position="461"/>
    </location>
</feature>
<feature type="active site" description="Proton acceptor" evidence="20">
    <location>
        <position position="724"/>
    </location>
</feature>
<dbReference type="SMART" id="SM00219">
    <property type="entry name" value="TyrKc"/>
    <property type="match status" value="1"/>
</dbReference>
<keyword evidence="22" id="KW-0479">Metal-binding</keyword>
<reference evidence="30" key="2">
    <citation type="submission" date="2025-08" db="UniProtKB">
        <authorList>
            <consortium name="Ensembl"/>
        </authorList>
    </citation>
    <scope>IDENTIFICATION</scope>
</reference>
<evidence type="ECO:0000256" key="18">
    <source>
        <dbReference type="ARBA" id="ARBA00023319"/>
    </source>
</evidence>
<dbReference type="PIRSF" id="PIRSF000615">
    <property type="entry name" value="TyrPK_CSF1-R"/>
    <property type="match status" value="1"/>
</dbReference>
<evidence type="ECO:0000259" key="28">
    <source>
        <dbReference type="PROSITE" id="PS50011"/>
    </source>
</evidence>
<evidence type="ECO:0000256" key="23">
    <source>
        <dbReference type="PIRSR" id="PIRSR000615-4"/>
    </source>
</evidence>
<dbReference type="GO" id="GO:0005019">
    <property type="term" value="F:platelet-derived growth factor beta-receptor activity"/>
    <property type="evidence" value="ECO:0007669"/>
    <property type="project" value="TreeGrafter"/>
</dbReference>
<evidence type="ECO:0000259" key="29">
    <source>
        <dbReference type="PROSITE" id="PS50835"/>
    </source>
</evidence>
<dbReference type="GO" id="GO:0048407">
    <property type="term" value="F:platelet-derived growth factor binding"/>
    <property type="evidence" value="ECO:0007669"/>
    <property type="project" value="TreeGrafter"/>
</dbReference>
<evidence type="ECO:0000256" key="19">
    <source>
        <dbReference type="ARBA" id="ARBA00051243"/>
    </source>
</evidence>
<dbReference type="GO" id="GO:0005886">
    <property type="term" value="C:plasma membrane"/>
    <property type="evidence" value="ECO:0007669"/>
    <property type="project" value="UniProtKB-SubCell"/>
</dbReference>
<dbReference type="InterPro" id="IPR013783">
    <property type="entry name" value="Ig-like_fold"/>
</dbReference>
<dbReference type="FunFam" id="1.10.510.10:FF:000140">
    <property type="entry name" value="Platelet-derived growth factor receptor beta"/>
    <property type="match status" value="1"/>
</dbReference>
<comment type="subcellular location">
    <subcellularLocation>
        <location evidence="1">Cell membrane</location>
        <topology evidence="1">Single-pass type I membrane protein</topology>
    </subcellularLocation>
    <subcellularLocation>
        <location evidence="25">Membrane</location>
        <topology evidence="25">Single-pass type I membrane protein</topology>
    </subcellularLocation>
</comment>
<evidence type="ECO:0000256" key="9">
    <source>
        <dbReference type="ARBA" id="ARBA00022777"/>
    </source>
</evidence>
<evidence type="ECO:0000256" key="14">
    <source>
        <dbReference type="ARBA" id="ARBA00023137"/>
    </source>
</evidence>
<dbReference type="GO" id="GO:0046872">
    <property type="term" value="F:metal ion binding"/>
    <property type="evidence" value="ECO:0007669"/>
    <property type="project" value="UniProtKB-KW"/>
</dbReference>
<feature type="binding site" evidence="22">
    <location>
        <position position="729"/>
    </location>
    <ligand>
        <name>Mg(2+)</name>
        <dbReference type="ChEBI" id="CHEBI:18420"/>
    </ligand>
</feature>
<dbReference type="Pfam" id="PF13895">
    <property type="entry name" value="Ig_2"/>
    <property type="match status" value="1"/>
</dbReference>
<evidence type="ECO:0000256" key="6">
    <source>
        <dbReference type="ARBA" id="ARBA00022692"/>
    </source>
</evidence>
<sequence length="988" mass="111140">LLYFCTELHSLEITPDHGFANYQTLRSSSTSTVLTLIMLNYSGYLSPDPDVWFIGSSHGMVSRTSEESIIPCVVTNPSINVTLYERGSDTPIKGLYIPSEGYKAQVEDRTYVCHGELNGQVQESQEFNVFQIVVPEEIDAYISASKTVLKYGEPLTVNCTVQGVQLVNFSWDIPNREMNIEPLTEVLSNMNMRSCLIFPYTTVAHSGSYICHVHESVIGHTSSANVSIRVLEQGFVHTRPAHQQNISAKLQENVELRVEIEAYPPPQVSWSKDGTTIKGHSREKHYTPEGVRTEQKGLYTVIVTNGDDSKEVTFNLEVQVPAQIKDLTDHHLPGKKHLVTCVAEGVPTPTIQWYSCDSMLKCSNQTALWKPLVPEPEKLSIHTNVSYNETSKTSQVRSQMIFHKPQQVTVRCETSNQAGLMDRRDVKLVSSTLFSQVAVLAAVLALVVIVIMSFIILIAVWRKKPRYEIRWKVIESVSQDGHEYIYVDPIHLPYDLAWEMPRDNLVLGRTLGSGAFGRVVEATAYGLTHSQSSTKVAVKMLKSTARRSETQALMSELKIMSHLGPHLNIVNLLGACTKHGPLYLVTEYCRYGDLVDYLHRNKHTFLQYYAEKNQDDDGLISRGSTPYVSFGSESDGGYMDMSKDELSVYVPMQEQIDTIKYADIQPSPYESPYQQDIYQEQGGGRLDLVVSDSPILTYEDLLGFSYQVAKGMEFLASKNCVHRDLAARNVLICEGKLVKICDFGLARDIMHDSNYISKGNTFLPLKWMAPESIFHNLYTTLSDVWSFGILLWEIFTLGGTPYPDLPMNELFYSALKRGYRMAKPAHASDEVYDVMRKCWDEKFEKRPEFSFLVHSVGNMLTDSYKKRYNQVSDNFMKSDHPAVARTKPQLSSPFPITNPSFSSLSPGTEVITSYNEYIIPIPDPKPEEVFSDVPSESPVSSLALEEETDSMSQDTADTLPEEDRLEESSERDALLGSSGTPEVEDSFL</sequence>
<evidence type="ECO:0000256" key="7">
    <source>
        <dbReference type="ARBA" id="ARBA00022737"/>
    </source>
</evidence>
<evidence type="ECO:0000256" key="10">
    <source>
        <dbReference type="ARBA" id="ARBA00022840"/>
    </source>
</evidence>
<evidence type="ECO:0000256" key="2">
    <source>
        <dbReference type="ARBA" id="ARBA00011902"/>
    </source>
</evidence>
<dbReference type="FunFam" id="3.30.200.20:FF:000025">
    <property type="entry name" value="Platelet-derived growth factor receptor alpha"/>
    <property type="match status" value="1"/>
</dbReference>
<keyword evidence="22" id="KW-0460">Magnesium</keyword>
<dbReference type="Gene3D" id="2.60.40.10">
    <property type="entry name" value="Immunoglobulins"/>
    <property type="match status" value="4"/>
</dbReference>
<evidence type="ECO:0000256" key="1">
    <source>
        <dbReference type="ARBA" id="ARBA00004251"/>
    </source>
</evidence>
<feature type="region of interest" description="Disordered" evidence="26">
    <location>
        <begin position="925"/>
        <end position="988"/>
    </location>
</feature>
<dbReference type="Pfam" id="PF07714">
    <property type="entry name" value="PK_Tyr_Ser-Thr"/>
    <property type="match status" value="1"/>
</dbReference>
<feature type="domain" description="Protein kinase" evidence="28">
    <location>
        <begin position="505"/>
        <end position="860"/>
    </location>
</feature>
<evidence type="ECO:0000256" key="24">
    <source>
        <dbReference type="PROSITE-ProRule" id="PRU10141"/>
    </source>
</evidence>
<evidence type="ECO:0000256" key="27">
    <source>
        <dbReference type="SAM" id="Phobius"/>
    </source>
</evidence>
<keyword evidence="31" id="KW-1185">Reference proteome</keyword>
<feature type="site" description="Important for interaction with phosphotyrosine-binding proteins" evidence="23">
    <location>
        <position position="868"/>
    </location>
</feature>
<dbReference type="InterPro" id="IPR017441">
    <property type="entry name" value="Protein_kinase_ATP_BS"/>
</dbReference>
<dbReference type="InterPro" id="IPR011009">
    <property type="entry name" value="Kinase-like_dom_sf"/>
</dbReference>
<evidence type="ECO:0000256" key="17">
    <source>
        <dbReference type="ARBA" id="ARBA00023180"/>
    </source>
</evidence>
<keyword evidence="10 21" id="KW-0067">ATP-binding</keyword>
<reference evidence="30" key="1">
    <citation type="submission" date="2021-04" db="EMBL/GenBank/DDBJ databases">
        <authorList>
            <consortium name="Wellcome Sanger Institute Data Sharing"/>
        </authorList>
    </citation>
    <scope>NUCLEOTIDE SEQUENCE [LARGE SCALE GENOMIC DNA]</scope>
</reference>
<dbReference type="Gene3D" id="1.10.510.10">
    <property type="entry name" value="Transferase(Phosphotransferase) domain 1"/>
    <property type="match status" value="1"/>
</dbReference>
<dbReference type="SUPFAM" id="SSF56112">
    <property type="entry name" value="Protein kinase-like (PK-like)"/>
    <property type="match status" value="1"/>
</dbReference>
<dbReference type="InterPro" id="IPR001824">
    <property type="entry name" value="Tyr_kinase_rcpt_3_CS"/>
</dbReference>
<comment type="catalytic activity">
    <reaction evidence="19">
        <text>L-tyrosyl-[protein] + ATP = O-phospho-L-tyrosyl-[protein] + ADP + H(+)</text>
        <dbReference type="Rhea" id="RHEA:10596"/>
        <dbReference type="Rhea" id="RHEA-COMP:10136"/>
        <dbReference type="Rhea" id="RHEA-COMP:20101"/>
        <dbReference type="ChEBI" id="CHEBI:15378"/>
        <dbReference type="ChEBI" id="CHEBI:30616"/>
        <dbReference type="ChEBI" id="CHEBI:46858"/>
        <dbReference type="ChEBI" id="CHEBI:61978"/>
        <dbReference type="ChEBI" id="CHEBI:456216"/>
        <dbReference type="EC" id="2.7.10.1"/>
    </reaction>
</comment>
<dbReference type="PROSITE" id="PS00109">
    <property type="entry name" value="PROTEIN_KINASE_TYR"/>
    <property type="match status" value="1"/>
</dbReference>
<evidence type="ECO:0000256" key="4">
    <source>
        <dbReference type="ARBA" id="ARBA00022553"/>
    </source>
</evidence>
<evidence type="ECO:0000256" key="20">
    <source>
        <dbReference type="PIRSR" id="PIRSR000615-1"/>
    </source>
</evidence>
<keyword evidence="11" id="KW-0832">Ubl conjugation</keyword>
<dbReference type="InterPro" id="IPR050122">
    <property type="entry name" value="RTK"/>
</dbReference>
<dbReference type="GO" id="GO:0001667">
    <property type="term" value="P:ameboidal-type cell migration"/>
    <property type="evidence" value="ECO:0007669"/>
    <property type="project" value="UniProtKB-ARBA"/>
</dbReference>
<keyword evidence="4" id="KW-0597">Phosphoprotein</keyword>
<dbReference type="Pfam" id="PF25305">
    <property type="entry name" value="Ig_PDGFR_d4"/>
    <property type="match status" value="1"/>
</dbReference>
<dbReference type="InterPro" id="IPR000719">
    <property type="entry name" value="Prot_kinase_dom"/>
</dbReference>
<keyword evidence="17" id="KW-0325">Glycoprotein</keyword>
<keyword evidence="9" id="KW-0418">Kinase</keyword>
<evidence type="ECO:0000256" key="5">
    <source>
        <dbReference type="ARBA" id="ARBA00022679"/>
    </source>
</evidence>
<keyword evidence="3" id="KW-1003">Cell membrane</keyword>
<feature type="binding site" evidence="21">
    <location>
        <position position="728"/>
    </location>
    <ligand>
        <name>ATP</name>
        <dbReference type="ChEBI" id="CHEBI:30616"/>
    </ligand>
</feature>
<dbReference type="InterPro" id="IPR008266">
    <property type="entry name" value="Tyr_kinase_AS"/>
</dbReference>
<proteinExistence type="inferred from homology"/>
<keyword evidence="14" id="KW-0829">Tyrosine-protein kinase</keyword>
<dbReference type="SUPFAM" id="SSF48726">
    <property type="entry name" value="Immunoglobulin"/>
    <property type="match status" value="2"/>
</dbReference>
<dbReference type="PROSITE" id="PS00107">
    <property type="entry name" value="PROTEIN_KINASE_ATP"/>
    <property type="match status" value="1"/>
</dbReference>
<evidence type="ECO:0000313" key="30">
    <source>
        <dbReference type="Ensembl" id="ENSATEP00000048914.1"/>
    </source>
</evidence>
<dbReference type="Pfam" id="PF07679">
    <property type="entry name" value="I-set"/>
    <property type="match status" value="1"/>
</dbReference>
<dbReference type="GO" id="GO:0043235">
    <property type="term" value="C:receptor complex"/>
    <property type="evidence" value="ECO:0007669"/>
    <property type="project" value="TreeGrafter"/>
</dbReference>
<keyword evidence="15" id="KW-1015">Disulfide bond</keyword>
<evidence type="ECO:0000256" key="8">
    <source>
        <dbReference type="ARBA" id="ARBA00022741"/>
    </source>
</evidence>
<dbReference type="PROSITE" id="PS50835">
    <property type="entry name" value="IG_LIKE"/>
    <property type="match status" value="1"/>
</dbReference>
<dbReference type="GO" id="GO:0014911">
    <property type="term" value="P:positive regulation of smooth muscle cell migration"/>
    <property type="evidence" value="ECO:0007669"/>
    <property type="project" value="TreeGrafter"/>
</dbReference>
<name>A0A7N6AH67_ANATE</name>
<evidence type="ECO:0000256" key="3">
    <source>
        <dbReference type="ARBA" id="ARBA00022475"/>
    </source>
</evidence>
<dbReference type="AlphaFoldDB" id="A0A7N6AH67"/>
<evidence type="ECO:0000256" key="11">
    <source>
        <dbReference type="ARBA" id="ARBA00022843"/>
    </source>
</evidence>
<evidence type="ECO:0000313" key="31">
    <source>
        <dbReference type="Proteomes" id="UP000265040"/>
    </source>
</evidence>
<feature type="binding site" evidence="21">
    <location>
        <begin position="587"/>
        <end position="593"/>
    </location>
    <ligand>
        <name>ATP</name>
        <dbReference type="ChEBI" id="CHEBI:30616"/>
    </ligand>
</feature>